<dbReference type="InterPro" id="IPR036890">
    <property type="entry name" value="HATPase_C_sf"/>
</dbReference>
<evidence type="ECO:0000256" key="4">
    <source>
        <dbReference type="ARBA" id="ARBA00022741"/>
    </source>
</evidence>
<dbReference type="eggNOG" id="COG2205">
    <property type="taxonomic scope" value="Bacteria"/>
</dbReference>
<dbReference type="SUPFAM" id="SSF55874">
    <property type="entry name" value="ATPase domain of HSP90 chaperone/DNA topoisomerase II/histidine kinase"/>
    <property type="match status" value="1"/>
</dbReference>
<comment type="catalytic activity">
    <reaction evidence="1 9">
        <text>ATP + protein L-histidine = ADP + protein N-phospho-L-histidine.</text>
        <dbReference type="EC" id="2.7.13.3"/>
    </reaction>
</comment>
<protein>
    <recommendedName>
        <fullName evidence="9">Adaptive-response sensory-kinase SasA</fullName>
        <ecNumber evidence="9">2.7.13.3</ecNumber>
    </recommendedName>
    <alternativeName>
        <fullName evidence="9">Sensor histidine kinase SasA</fullName>
    </alternativeName>
</protein>
<dbReference type="InterPro" id="IPR036097">
    <property type="entry name" value="HisK_dim/P_sf"/>
</dbReference>
<dbReference type="PRINTS" id="PR00344">
    <property type="entry name" value="BCTRLSENSOR"/>
</dbReference>
<keyword evidence="3 9" id="KW-0808">Transferase</keyword>
<dbReference type="HAMAP" id="MF_01837">
    <property type="entry name" value="Kinase_SasA"/>
    <property type="match status" value="1"/>
</dbReference>
<dbReference type="Pfam" id="PF00512">
    <property type="entry name" value="HisKA"/>
    <property type="match status" value="1"/>
</dbReference>
<dbReference type="SUPFAM" id="SSF47384">
    <property type="entry name" value="Homodimeric domain of signal transducing histidine kinase"/>
    <property type="match status" value="1"/>
</dbReference>
<dbReference type="Gene3D" id="3.30.565.10">
    <property type="entry name" value="Histidine kinase-like ATPase, C-terminal domain"/>
    <property type="match status" value="1"/>
</dbReference>
<dbReference type="HOGENOM" id="CLU_723030_0_0_3"/>
<dbReference type="InterPro" id="IPR004358">
    <property type="entry name" value="Sig_transdc_His_kin-like_C"/>
</dbReference>
<dbReference type="OrthoDB" id="9773956at2"/>
<dbReference type="STRING" id="497965.Cyan7822_1892"/>
<keyword evidence="7 9" id="KW-0902">Two-component regulatory system</keyword>
<keyword evidence="12" id="KW-1185">Reference proteome</keyword>
<comment type="function">
    <text evidence="9">Member of the two-component regulatory system SasA/RpaA involved in genome-wide circadian gene expression. One of several clock output pathways. Participates in the Kai clock protein complex, the main circadian regulator in cyanobacteria, via its interaction with KaiC. KaiC enhances the autophosphorylation activity of SasA, which then transfers its phosphate group to RpaA to activate it. In addition to its output function, recruits fold-shifted KaiB (KaiB(fs)) to KaiC to cooperatively form the KaiB(6):KaiC(6) complex (independent of SasA kinase activity). Required for robustness of the circadian rhythm of gene expression and is involved in clock output, also required for adaptation to light/dark cycles.</text>
</comment>
<dbReference type="InterPro" id="IPR003661">
    <property type="entry name" value="HisK_dim/P_dom"/>
</dbReference>
<evidence type="ECO:0000313" key="11">
    <source>
        <dbReference type="EMBL" id="ADN13876.1"/>
    </source>
</evidence>
<dbReference type="Pfam" id="PF07689">
    <property type="entry name" value="KaiB"/>
    <property type="match status" value="1"/>
</dbReference>
<dbReference type="Proteomes" id="UP000008206">
    <property type="component" value="Chromosome"/>
</dbReference>
<keyword evidence="8 9" id="KW-0090">Biological rhythms</keyword>
<dbReference type="InterPro" id="IPR011649">
    <property type="entry name" value="KaiB_domain"/>
</dbReference>
<evidence type="ECO:0000259" key="10">
    <source>
        <dbReference type="PROSITE" id="PS50109"/>
    </source>
</evidence>
<evidence type="ECO:0000256" key="5">
    <source>
        <dbReference type="ARBA" id="ARBA00022777"/>
    </source>
</evidence>
<feature type="modified residue" description="Phosphohistidine; by autocatalysis" evidence="9">
    <location>
        <position position="174"/>
    </location>
</feature>
<dbReference type="GO" id="GO:0007623">
    <property type="term" value="P:circadian rhythm"/>
    <property type="evidence" value="ECO:0007669"/>
    <property type="project" value="UniProtKB-UniRule"/>
</dbReference>
<sequence>MVQPHDQKTASNPNTGEPVCLQLLLFVDDRPSSQENIEQIQAHLALLNCEYSYELQVIEIHQQPHLVEYFRLVATPALVKIAPEPRQTLAGSNIVEQLNKWWPRWQCAIKEANEEQTANGGGDKQNHWQSPLNNVGYSGELIRLSDEVFRLKKEKEELVEQIKFKDQVLAMLAHDLRSPLTAASIAIETLELANNQPDRVRSAQLKEQLYQQARKQFRIMNRLITDILQASKSMSAELQLQYSHLYLQSLCLEVLEQMADQFQEKHLKIEKDIPQDLPNVYGDEELIRQVIVNLLDNAIKYTPEQGTITVSILHRTTQKVQVSVCDTGPGIPQEKQERIFEGHFRLKRDEGKEGYGLGLSLCRKIIRAHYGQIWVDSTVNQGSCFHFTLPVYR</sequence>
<dbReference type="EC" id="2.7.13.3" evidence="9"/>
<dbReference type="PANTHER" id="PTHR43711">
    <property type="entry name" value="TWO-COMPONENT HISTIDINE KINASE"/>
    <property type="match status" value="1"/>
</dbReference>
<keyword evidence="4 9" id="KW-0547">Nucleotide-binding</keyword>
<dbReference type="FunFam" id="1.10.287.130:FF:000154">
    <property type="entry name" value="Adaptive-response sensory kinase"/>
    <property type="match status" value="1"/>
</dbReference>
<reference evidence="12" key="1">
    <citation type="journal article" date="2011" name="MBio">
        <title>Novel metabolic attributes of the genus Cyanothece, comprising a group of unicellular nitrogen-fixing Cyanobacteria.</title>
        <authorList>
            <person name="Bandyopadhyay A."/>
            <person name="Elvitigala T."/>
            <person name="Welsh E."/>
            <person name="Stockel J."/>
            <person name="Liberton M."/>
            <person name="Min H."/>
            <person name="Sherman L.A."/>
            <person name="Pakrasi H.B."/>
        </authorList>
    </citation>
    <scope>NUCLEOTIDE SEQUENCE [LARGE SCALE GENOMIC DNA]</scope>
    <source>
        <strain evidence="12">PCC 7822</strain>
    </source>
</reference>
<dbReference type="GO" id="GO:0005524">
    <property type="term" value="F:ATP binding"/>
    <property type="evidence" value="ECO:0007669"/>
    <property type="project" value="UniProtKB-KW"/>
</dbReference>
<dbReference type="FunFam" id="3.30.565.10:FF:000006">
    <property type="entry name" value="Sensor histidine kinase WalK"/>
    <property type="match status" value="1"/>
</dbReference>
<accession>E0UAM4</accession>
<dbReference type="SMART" id="SM01248">
    <property type="entry name" value="KaiB"/>
    <property type="match status" value="1"/>
</dbReference>
<evidence type="ECO:0000256" key="6">
    <source>
        <dbReference type="ARBA" id="ARBA00022840"/>
    </source>
</evidence>
<dbReference type="AlphaFoldDB" id="E0UAM4"/>
<evidence type="ECO:0000256" key="3">
    <source>
        <dbReference type="ARBA" id="ARBA00022679"/>
    </source>
</evidence>
<dbReference type="GO" id="GO:0000155">
    <property type="term" value="F:phosphorelay sensor kinase activity"/>
    <property type="evidence" value="ECO:0007669"/>
    <property type="project" value="InterPro"/>
</dbReference>
<proteinExistence type="inferred from homology"/>
<dbReference type="InterPro" id="IPR005467">
    <property type="entry name" value="His_kinase_dom"/>
</dbReference>
<dbReference type="Gene3D" id="3.40.30.10">
    <property type="entry name" value="Glutaredoxin"/>
    <property type="match status" value="1"/>
</dbReference>
<evidence type="ECO:0000256" key="7">
    <source>
        <dbReference type="ARBA" id="ARBA00023012"/>
    </source>
</evidence>
<organism evidence="11 12">
    <name type="scientific">Gloeothece verrucosa (strain PCC 7822)</name>
    <name type="common">Cyanothece sp. (strain PCC 7822)</name>
    <dbReference type="NCBI Taxonomy" id="497965"/>
    <lineage>
        <taxon>Bacteria</taxon>
        <taxon>Bacillati</taxon>
        <taxon>Cyanobacteriota</taxon>
        <taxon>Cyanophyceae</taxon>
        <taxon>Oscillatoriophycideae</taxon>
        <taxon>Chroococcales</taxon>
        <taxon>Aphanothecaceae</taxon>
        <taxon>Gloeothece</taxon>
        <taxon>Gloeothece verrucosa</taxon>
    </lineage>
</organism>
<keyword evidence="2 9" id="KW-0597">Phosphoprotein</keyword>
<feature type="domain" description="Histidine kinase" evidence="10">
    <location>
        <begin position="171"/>
        <end position="393"/>
    </location>
</feature>
<dbReference type="Gene3D" id="1.10.287.130">
    <property type="match status" value="1"/>
</dbReference>
<comment type="domain">
    <text evidence="9">The N-terminus interacts with KaiC, while the C-terminal histidine kinase domain autophosphorylates and is probably responsible for self-oligomerization. The N-terminal domain stimulates the C-terminus to autophosphorylate.</text>
</comment>
<dbReference type="Pfam" id="PF02518">
    <property type="entry name" value="HATPase_c"/>
    <property type="match status" value="1"/>
</dbReference>
<evidence type="ECO:0000256" key="9">
    <source>
        <dbReference type="HAMAP-Rule" id="MF_01837"/>
    </source>
</evidence>
<dbReference type="KEGG" id="cyj:Cyan7822_1892"/>
<evidence type="ECO:0000256" key="2">
    <source>
        <dbReference type="ARBA" id="ARBA00022553"/>
    </source>
</evidence>
<dbReference type="NCBIfam" id="NF006800">
    <property type="entry name" value="PRK09303.1"/>
    <property type="match status" value="1"/>
</dbReference>
<comment type="subunit">
    <text evidence="9">Homooligomerizes. Interacts with KaiC. Participates in the KaiABC clock complex, whose core is composed of a KaiC homohexamer, 6 KaiB and up to 6 KaiA dimers. SasA and KaiB(fs) compete to bind to KaiC.</text>
</comment>
<dbReference type="PROSITE" id="PS50109">
    <property type="entry name" value="HIS_KIN"/>
    <property type="match status" value="1"/>
</dbReference>
<dbReference type="InterPro" id="IPR023527">
    <property type="entry name" value="Kinase_SasA"/>
</dbReference>
<dbReference type="SUPFAM" id="SSF52833">
    <property type="entry name" value="Thioredoxin-like"/>
    <property type="match status" value="1"/>
</dbReference>
<dbReference type="CDD" id="cd02978">
    <property type="entry name" value="KaiB_like"/>
    <property type="match status" value="1"/>
</dbReference>
<dbReference type="InterPro" id="IPR003594">
    <property type="entry name" value="HATPase_dom"/>
</dbReference>
<evidence type="ECO:0000313" key="12">
    <source>
        <dbReference type="Proteomes" id="UP000008206"/>
    </source>
</evidence>
<name>E0UAM4_GLOV7</name>
<dbReference type="EMBL" id="CP002198">
    <property type="protein sequence ID" value="ADN13876.1"/>
    <property type="molecule type" value="Genomic_DNA"/>
</dbReference>
<keyword evidence="5 9" id="KW-0418">Kinase</keyword>
<dbReference type="SMART" id="SM00387">
    <property type="entry name" value="HATPase_c"/>
    <property type="match status" value="1"/>
</dbReference>
<dbReference type="CDD" id="cd00075">
    <property type="entry name" value="HATPase"/>
    <property type="match status" value="1"/>
</dbReference>
<dbReference type="InterPro" id="IPR050736">
    <property type="entry name" value="Sensor_HK_Regulatory"/>
</dbReference>
<evidence type="ECO:0000256" key="8">
    <source>
        <dbReference type="ARBA" id="ARBA00023108"/>
    </source>
</evidence>
<dbReference type="CDD" id="cd00082">
    <property type="entry name" value="HisKA"/>
    <property type="match status" value="1"/>
</dbReference>
<dbReference type="PANTHER" id="PTHR43711:SF26">
    <property type="entry name" value="SENSOR HISTIDINE KINASE RCSC"/>
    <property type="match status" value="1"/>
</dbReference>
<dbReference type="RefSeq" id="WP_013321982.1">
    <property type="nucleotide sequence ID" value="NC_014501.1"/>
</dbReference>
<dbReference type="SMART" id="SM00388">
    <property type="entry name" value="HisKA"/>
    <property type="match status" value="1"/>
</dbReference>
<evidence type="ECO:0000256" key="1">
    <source>
        <dbReference type="ARBA" id="ARBA00000085"/>
    </source>
</evidence>
<dbReference type="InterPro" id="IPR036249">
    <property type="entry name" value="Thioredoxin-like_sf"/>
</dbReference>
<keyword evidence="6 9" id="KW-0067">ATP-binding</keyword>
<gene>
    <name evidence="9" type="primary">sasA</name>
    <name evidence="11" type="ordered locus">Cyan7822_1892</name>
</gene>